<keyword evidence="4" id="KW-0812">Transmembrane</keyword>
<evidence type="ECO:0000256" key="1">
    <source>
        <dbReference type="ARBA" id="ARBA00022741"/>
    </source>
</evidence>
<dbReference type="Proteomes" id="UP001500235">
    <property type="component" value="Unassembled WGS sequence"/>
</dbReference>
<proteinExistence type="predicted"/>
<feature type="domain" description="AAA+ ATPase" evidence="5">
    <location>
        <begin position="536"/>
        <end position="749"/>
    </location>
</feature>
<reference evidence="7" key="1">
    <citation type="journal article" date="2019" name="Int. J. Syst. Evol. Microbiol.">
        <title>The Global Catalogue of Microorganisms (GCM) 10K type strain sequencing project: providing services to taxonomists for standard genome sequencing and annotation.</title>
        <authorList>
            <consortium name="The Broad Institute Genomics Platform"/>
            <consortium name="The Broad Institute Genome Sequencing Center for Infectious Disease"/>
            <person name="Wu L."/>
            <person name="Ma J."/>
        </authorList>
    </citation>
    <scope>NUCLEOTIDE SEQUENCE [LARGE SCALE GENOMIC DNA]</scope>
    <source>
        <strain evidence="7">JCM 17563</strain>
    </source>
</reference>
<dbReference type="SMART" id="SM00382">
    <property type="entry name" value="AAA"/>
    <property type="match status" value="1"/>
</dbReference>
<dbReference type="Pfam" id="PF09140">
    <property type="entry name" value="MipZ"/>
    <property type="match status" value="1"/>
</dbReference>
<keyword evidence="4" id="KW-0472">Membrane</keyword>
<dbReference type="PANTHER" id="PTHR32309">
    <property type="entry name" value="TYROSINE-PROTEIN KINASE"/>
    <property type="match status" value="1"/>
</dbReference>
<keyword evidence="1" id="KW-0547">Nucleotide-binding</keyword>
<keyword evidence="2" id="KW-0067">ATP-binding</keyword>
<feature type="transmembrane region" description="Helical" evidence="4">
    <location>
        <begin position="52"/>
        <end position="71"/>
    </location>
</feature>
<evidence type="ECO:0000256" key="3">
    <source>
        <dbReference type="SAM" id="Coils"/>
    </source>
</evidence>
<name>A0ABP7SZR7_9SPHN</name>
<keyword evidence="7" id="KW-1185">Reference proteome</keyword>
<evidence type="ECO:0000313" key="6">
    <source>
        <dbReference type="EMBL" id="GAA4018924.1"/>
    </source>
</evidence>
<dbReference type="PANTHER" id="PTHR32309:SF13">
    <property type="entry name" value="FERRIC ENTEROBACTIN TRANSPORT PROTEIN FEPE"/>
    <property type="match status" value="1"/>
</dbReference>
<evidence type="ECO:0000256" key="4">
    <source>
        <dbReference type="SAM" id="Phobius"/>
    </source>
</evidence>
<sequence>MHGQALALSSSSNRFVRVEDSDLRGYTDYELGTTGKGVDFAALMLMMRRYRLMMIGIVLLALAAGAASILLSKPVYRAEAKLEIQPQAFRVTGAENVIPDAGRTENDRILQTQVDLIQSSATARHAADRLSLYESQPFLEEAGLSSRPTGLARDSLVAGALQDRLSISSPSSTRIISIGVDSQDPAFAAKAATTVARTYIDDSLQRRLDTYAGSQRFLEGQLATTKRRLEGVERQLVDYARASGLVDAGNAAGIAGSSGERRSIVSASLVNLNAALSQAEANRMEAQQRWRQAQGSSVMSLPEVLANPAVQELTRKKAELTATLEQERVRRQDEHPAIVQARAQIQELDGQIAAIAGGIRSSIGNQYRIAAGHEGALRSDVNALKAATFGEQSKEVRYNILKREADTNRNLYNTLLQRYHEISAQASNRSNPVSLIDAAEVPVAPIWPRPALNMALAGLAGIVLALGAAFARQRMDQKVHGPSDAERDLQAPLLGVVPAIGRGEDLQTALDSPRSAVTEAHHAICLALGPIAEIGDHGVILLTSTGPGEGKSTTALKLAIHSAGAGQKVLLIDGDMRRGSLHRLLGRPSAPGLANLVSRDSDEELGPLLHRCEPQGIWLLTRGRSNRNPAELLSGDRFAAILAEARVRFDVVIIDGPPVLGLADAPRLGGLADATIFLVEANHTSKDHARMALRRLAEAGATRIGLVIAKYDPAKDVGNVGYGYRYDYPSDDLLEEEAPDEVTYERQPELVS</sequence>
<dbReference type="CDD" id="cd05387">
    <property type="entry name" value="BY-kinase"/>
    <property type="match status" value="1"/>
</dbReference>
<organism evidence="6 7">
    <name type="scientific">Sphingomonas swuensis</name>
    <dbReference type="NCBI Taxonomy" id="977800"/>
    <lineage>
        <taxon>Bacteria</taxon>
        <taxon>Pseudomonadati</taxon>
        <taxon>Pseudomonadota</taxon>
        <taxon>Alphaproteobacteria</taxon>
        <taxon>Sphingomonadales</taxon>
        <taxon>Sphingomonadaceae</taxon>
        <taxon>Sphingomonas</taxon>
    </lineage>
</organism>
<dbReference type="SUPFAM" id="SSF52540">
    <property type="entry name" value="P-loop containing nucleoside triphosphate hydrolases"/>
    <property type="match status" value="1"/>
</dbReference>
<feature type="coiled-coil region" evidence="3">
    <location>
        <begin position="215"/>
        <end position="242"/>
    </location>
</feature>
<dbReference type="InterPro" id="IPR050445">
    <property type="entry name" value="Bact_polysacc_biosynth/exp"/>
</dbReference>
<comment type="caution">
    <text evidence="6">The sequence shown here is derived from an EMBL/GenBank/DDBJ whole genome shotgun (WGS) entry which is preliminary data.</text>
</comment>
<evidence type="ECO:0000256" key="2">
    <source>
        <dbReference type="ARBA" id="ARBA00022840"/>
    </source>
</evidence>
<protein>
    <submittedName>
        <fullName evidence="6">Exopolysaccharide regulatory tyrosine autokinase VpsO</fullName>
    </submittedName>
</protein>
<dbReference type="RefSeq" id="WP_344707101.1">
    <property type="nucleotide sequence ID" value="NZ_BAABBQ010000001.1"/>
</dbReference>
<keyword evidence="3" id="KW-0175">Coiled coil</keyword>
<dbReference type="InterPro" id="IPR027417">
    <property type="entry name" value="P-loop_NTPase"/>
</dbReference>
<dbReference type="InterPro" id="IPR003593">
    <property type="entry name" value="AAA+_ATPase"/>
</dbReference>
<gene>
    <name evidence="6" type="primary">vpsO</name>
    <name evidence="6" type="ORF">GCM10022280_18230</name>
</gene>
<dbReference type="InterPro" id="IPR015223">
    <property type="entry name" value="MipZ"/>
</dbReference>
<dbReference type="EMBL" id="BAABBQ010000001">
    <property type="protein sequence ID" value="GAA4018924.1"/>
    <property type="molecule type" value="Genomic_DNA"/>
</dbReference>
<keyword evidence="4" id="KW-1133">Transmembrane helix</keyword>
<accession>A0ABP7SZR7</accession>
<feature type="coiled-coil region" evidence="3">
    <location>
        <begin position="269"/>
        <end position="330"/>
    </location>
</feature>
<evidence type="ECO:0000259" key="5">
    <source>
        <dbReference type="SMART" id="SM00382"/>
    </source>
</evidence>
<dbReference type="Gene3D" id="3.40.50.300">
    <property type="entry name" value="P-loop containing nucleotide triphosphate hydrolases"/>
    <property type="match status" value="1"/>
</dbReference>
<evidence type="ECO:0000313" key="7">
    <source>
        <dbReference type="Proteomes" id="UP001500235"/>
    </source>
</evidence>
<dbReference type="InterPro" id="IPR032807">
    <property type="entry name" value="GNVR"/>
</dbReference>
<dbReference type="InterPro" id="IPR005702">
    <property type="entry name" value="Wzc-like_C"/>
</dbReference>
<dbReference type="Pfam" id="PF13807">
    <property type="entry name" value="GNVR"/>
    <property type="match status" value="1"/>
</dbReference>